<name>A0A8S3UTJ2_MYTED</name>
<feature type="domain" description="Tyr recombinase" evidence="3">
    <location>
        <begin position="341"/>
        <end position="443"/>
    </location>
</feature>
<dbReference type="GO" id="GO:0006310">
    <property type="term" value="P:DNA recombination"/>
    <property type="evidence" value="ECO:0007669"/>
    <property type="project" value="UniProtKB-KW"/>
</dbReference>
<dbReference type="SUPFAM" id="SSF56349">
    <property type="entry name" value="DNA breaking-rejoining enzymes"/>
    <property type="match status" value="1"/>
</dbReference>
<dbReference type="AlphaFoldDB" id="A0A8S3UTJ2"/>
<gene>
    <name evidence="4" type="ORF">MEDL_57744</name>
</gene>
<accession>A0A8S3UTJ2</accession>
<proteinExistence type="predicted"/>
<dbReference type="PROSITE" id="PS51898">
    <property type="entry name" value="TYR_RECOMBINASE"/>
    <property type="match status" value="1"/>
</dbReference>
<keyword evidence="2" id="KW-0233">DNA recombination</keyword>
<evidence type="ECO:0000259" key="3">
    <source>
        <dbReference type="PROSITE" id="PS51898"/>
    </source>
</evidence>
<dbReference type="PANTHER" id="PTHR33050">
    <property type="entry name" value="REVERSE TRANSCRIPTASE DOMAIN-CONTAINING PROTEIN"/>
    <property type="match status" value="1"/>
</dbReference>
<keyword evidence="5" id="KW-1185">Reference proteome</keyword>
<keyword evidence="1" id="KW-0238">DNA-binding</keyword>
<sequence>MSYVIGNVAYIMSKHLSIDILDKTSWNSCIVLSKASLIQINFWKENLGRVNVKSFTSDFSCQSVVYSDASNTGYGGYIVEKTFNIAHDILKDKRITWFSDNQDVVSIVATGSMKPELQDIVLCIFENCLTHNIFLDAEWVPRTFNEKADFISRIIDYDDWGVGEQLFTYFDSLWGPHEIDWFANDDNHKLTVCYSRYWTVNSIGNDAFTVNWNGVNGWFVPPVCLVSKVLRYMRQCMAHGTIVLPLWKSASHWPILCPTDEGRKWALWNGISSEFILPAKPIHVVLYLACLVQQNHSPSINQAFYSMRWAHKITRDISSTDSDLVKNILEGAKRRLSVPVKKKEPTTPDMLSNMFDKFYCEDNLYNQRSICACLLSYSGFLRVSELLNLKTCDVLFFQSHMSVFIQKSKTDIYRDGDRIIIARTGNKLCPVKNLEKYLEWSNN</sequence>
<dbReference type="PANTHER" id="PTHR33050:SF7">
    <property type="entry name" value="RIBONUCLEASE H"/>
    <property type="match status" value="1"/>
</dbReference>
<dbReference type="SUPFAM" id="SSF47823">
    <property type="entry name" value="lambda integrase-like, N-terminal domain"/>
    <property type="match status" value="1"/>
</dbReference>
<evidence type="ECO:0000313" key="5">
    <source>
        <dbReference type="Proteomes" id="UP000683360"/>
    </source>
</evidence>
<dbReference type="InterPro" id="IPR011010">
    <property type="entry name" value="DNA_brk_join_enz"/>
</dbReference>
<evidence type="ECO:0000313" key="4">
    <source>
        <dbReference type="EMBL" id="CAG2245751.1"/>
    </source>
</evidence>
<dbReference type="InterPro" id="IPR010998">
    <property type="entry name" value="Integrase_recombinase_N"/>
</dbReference>
<dbReference type="GO" id="GO:0003677">
    <property type="term" value="F:DNA binding"/>
    <property type="evidence" value="ECO:0007669"/>
    <property type="project" value="UniProtKB-KW"/>
</dbReference>
<dbReference type="Gene3D" id="1.10.443.10">
    <property type="entry name" value="Intergrase catalytic core"/>
    <property type="match status" value="1"/>
</dbReference>
<dbReference type="InterPro" id="IPR002104">
    <property type="entry name" value="Integrase_catalytic"/>
</dbReference>
<reference evidence="4" key="1">
    <citation type="submission" date="2021-03" db="EMBL/GenBank/DDBJ databases">
        <authorList>
            <person name="Bekaert M."/>
        </authorList>
    </citation>
    <scope>NUCLEOTIDE SEQUENCE</scope>
</reference>
<organism evidence="4 5">
    <name type="scientific">Mytilus edulis</name>
    <name type="common">Blue mussel</name>
    <dbReference type="NCBI Taxonomy" id="6550"/>
    <lineage>
        <taxon>Eukaryota</taxon>
        <taxon>Metazoa</taxon>
        <taxon>Spiralia</taxon>
        <taxon>Lophotrochozoa</taxon>
        <taxon>Mollusca</taxon>
        <taxon>Bivalvia</taxon>
        <taxon>Autobranchia</taxon>
        <taxon>Pteriomorphia</taxon>
        <taxon>Mytilida</taxon>
        <taxon>Mytiloidea</taxon>
        <taxon>Mytilidae</taxon>
        <taxon>Mytilinae</taxon>
        <taxon>Mytilus</taxon>
    </lineage>
</organism>
<protein>
    <recommendedName>
        <fullName evidence="3">Tyr recombinase domain-containing protein</fullName>
    </recommendedName>
</protein>
<dbReference type="Gene3D" id="1.10.150.130">
    <property type="match status" value="1"/>
</dbReference>
<dbReference type="EMBL" id="CAJPWZ010002785">
    <property type="protein sequence ID" value="CAG2245751.1"/>
    <property type="molecule type" value="Genomic_DNA"/>
</dbReference>
<evidence type="ECO:0000256" key="1">
    <source>
        <dbReference type="ARBA" id="ARBA00023125"/>
    </source>
</evidence>
<evidence type="ECO:0000256" key="2">
    <source>
        <dbReference type="ARBA" id="ARBA00023172"/>
    </source>
</evidence>
<dbReference type="Proteomes" id="UP000683360">
    <property type="component" value="Unassembled WGS sequence"/>
</dbReference>
<dbReference type="InterPro" id="IPR013762">
    <property type="entry name" value="Integrase-like_cat_sf"/>
</dbReference>
<dbReference type="OrthoDB" id="10066651at2759"/>
<dbReference type="GO" id="GO:0015074">
    <property type="term" value="P:DNA integration"/>
    <property type="evidence" value="ECO:0007669"/>
    <property type="project" value="InterPro"/>
</dbReference>
<dbReference type="InterPro" id="IPR052055">
    <property type="entry name" value="Hepadnavirus_pol/RT"/>
</dbReference>
<comment type="caution">
    <text evidence="4">The sequence shown here is derived from an EMBL/GenBank/DDBJ whole genome shotgun (WGS) entry which is preliminary data.</text>
</comment>